<reference evidence="1 2" key="1">
    <citation type="journal article" date="2019" name="G3 (Bethesda)">
        <title>Sequencing of a Wild Apple (Malus baccata) Genome Unravels the Differences Between Cultivated and Wild Apple Species Regarding Disease Resistance and Cold Tolerance.</title>
        <authorList>
            <person name="Chen X."/>
        </authorList>
    </citation>
    <scope>NUCLEOTIDE SEQUENCE [LARGE SCALE GENOMIC DNA]</scope>
    <source>
        <strain evidence="2">cv. Shandingzi</strain>
        <tissue evidence="1">Leaves</tissue>
    </source>
</reference>
<evidence type="ECO:0000313" key="2">
    <source>
        <dbReference type="Proteomes" id="UP000315295"/>
    </source>
</evidence>
<proteinExistence type="predicted"/>
<dbReference type="AlphaFoldDB" id="A0A540KPH4"/>
<keyword evidence="2" id="KW-1185">Reference proteome</keyword>
<comment type="caution">
    <text evidence="1">The sequence shown here is derived from an EMBL/GenBank/DDBJ whole genome shotgun (WGS) entry which is preliminary data.</text>
</comment>
<organism evidence="1 2">
    <name type="scientific">Malus baccata</name>
    <name type="common">Siberian crab apple</name>
    <name type="synonym">Pyrus baccata</name>
    <dbReference type="NCBI Taxonomy" id="106549"/>
    <lineage>
        <taxon>Eukaryota</taxon>
        <taxon>Viridiplantae</taxon>
        <taxon>Streptophyta</taxon>
        <taxon>Embryophyta</taxon>
        <taxon>Tracheophyta</taxon>
        <taxon>Spermatophyta</taxon>
        <taxon>Magnoliopsida</taxon>
        <taxon>eudicotyledons</taxon>
        <taxon>Gunneridae</taxon>
        <taxon>Pentapetalae</taxon>
        <taxon>rosids</taxon>
        <taxon>fabids</taxon>
        <taxon>Rosales</taxon>
        <taxon>Rosaceae</taxon>
        <taxon>Amygdaloideae</taxon>
        <taxon>Maleae</taxon>
        <taxon>Malus</taxon>
    </lineage>
</organism>
<dbReference type="Proteomes" id="UP000315295">
    <property type="component" value="Unassembled WGS sequence"/>
</dbReference>
<sequence>MICLFSRINSLISIHLSWGFEFRGVAKVGELVYFEAGMDIMDLLYEKEEILMLYTNPGCFIYHHST</sequence>
<evidence type="ECO:0000313" key="1">
    <source>
        <dbReference type="EMBL" id="TQD76059.1"/>
    </source>
</evidence>
<name>A0A540KPH4_MALBA</name>
<dbReference type="EMBL" id="VIEB01001055">
    <property type="protein sequence ID" value="TQD76059.1"/>
    <property type="molecule type" value="Genomic_DNA"/>
</dbReference>
<protein>
    <submittedName>
        <fullName evidence="1">Uncharacterized protein</fullName>
    </submittedName>
</protein>
<gene>
    <name evidence="1" type="ORF">C1H46_038412</name>
</gene>
<accession>A0A540KPH4</accession>